<name>A0A2N5ZKW3_MUIH1</name>
<dbReference type="EMBL" id="PKTG01000034">
    <property type="protein sequence ID" value="PLX19329.1"/>
    <property type="molecule type" value="Genomic_DNA"/>
</dbReference>
<feature type="compositionally biased region" description="Low complexity" evidence="1">
    <location>
        <begin position="387"/>
        <end position="403"/>
    </location>
</feature>
<evidence type="ECO:0000313" key="3">
    <source>
        <dbReference type="Proteomes" id="UP000234857"/>
    </source>
</evidence>
<evidence type="ECO:0000256" key="1">
    <source>
        <dbReference type="SAM" id="MobiDB-lite"/>
    </source>
</evidence>
<sequence>MKRLFAILIIMLFLITSYSDSYSGSMSFGGNQPVKKAKTSDVADVLRQNISGINANNKFEKVSEYLDSNQYLGEDVINDIKRNISLTPEGAENPVHKIIEQRIDKSFEMNTISRQLENVMRNLSASQQLRIRPNDNYSNLKQSIDTIDEQLRTGLRAGDRATLDSIAEFVALKSKGYTARFIAPIVQDARKHTGEDDGANGAINRLFDAFGNGLETINQMNEADDIVQEATTNLRADDNLDENMDIVQKRIIPLTSIGKDDPKVDEDGHPISDVIYYMRRMNREMPRAMNEAKKNHMNLMLDILEQQLSRNEGTLDNNGREPGAGGGDFLQKIQGFLQLANLIIQIISEIAMDTENPASGLSQFFSGLPAVSNATSLCNGSTCPGTTTSADATTTTADSTPATRPSGAGLSRIIQSANAAVGQSGRIHGILCYTATTEWGNLACSAVVSAILQHAGTFNEQELYCPTLEQKLQARGYDRTNYPSQSQFTPGDVVFWAHTRSERARHVGVITNKDVYNQWWGVDNSSSAREVRKRPTIRSYYPVVRSIFTYTR</sequence>
<dbReference type="Gene3D" id="3.90.1720.10">
    <property type="entry name" value="endopeptidase domain like (from Nostoc punctiforme)"/>
    <property type="match status" value="1"/>
</dbReference>
<comment type="caution">
    <text evidence="2">The sequence shown here is derived from an EMBL/GenBank/DDBJ whole genome shotgun (WGS) entry which is preliminary data.</text>
</comment>
<feature type="region of interest" description="Disordered" evidence="1">
    <location>
        <begin position="387"/>
        <end position="408"/>
    </location>
</feature>
<gene>
    <name evidence="2" type="ORF">C0601_02120</name>
</gene>
<dbReference type="Proteomes" id="UP000234857">
    <property type="component" value="Unassembled WGS sequence"/>
</dbReference>
<organism evidence="2 3">
    <name type="scientific">Muiribacterium halophilum</name>
    <dbReference type="NCBI Taxonomy" id="2053465"/>
    <lineage>
        <taxon>Bacteria</taxon>
        <taxon>Candidatus Muiribacteriota</taxon>
        <taxon>Candidatus Muiribacteriia</taxon>
        <taxon>Candidatus Muiribacteriales</taxon>
        <taxon>Candidatus Muiribacteriaceae</taxon>
        <taxon>Candidatus Muiribacterium</taxon>
    </lineage>
</organism>
<proteinExistence type="predicted"/>
<accession>A0A2N5ZKW3</accession>
<dbReference type="AlphaFoldDB" id="A0A2N5ZKW3"/>
<protein>
    <submittedName>
        <fullName evidence="2">Uncharacterized protein</fullName>
    </submittedName>
</protein>
<reference evidence="2 3" key="1">
    <citation type="submission" date="2017-11" db="EMBL/GenBank/DDBJ databases">
        <title>Genome-resolved metagenomics identifies genetic mobility, metabolic interactions, and unexpected diversity in perchlorate-reducing communities.</title>
        <authorList>
            <person name="Barnum T.P."/>
            <person name="Figueroa I.A."/>
            <person name="Carlstrom C.I."/>
            <person name="Lucas L.N."/>
            <person name="Engelbrektson A.L."/>
            <person name="Coates J.D."/>
        </authorList>
    </citation>
    <scope>NUCLEOTIDE SEQUENCE [LARGE SCALE GENOMIC DNA]</scope>
    <source>
        <strain evidence="2">BM706</strain>
    </source>
</reference>
<evidence type="ECO:0000313" key="2">
    <source>
        <dbReference type="EMBL" id="PLX19329.1"/>
    </source>
</evidence>